<dbReference type="EMBL" id="JABSTQ010011150">
    <property type="protein sequence ID" value="KAG0414786.1"/>
    <property type="molecule type" value="Genomic_DNA"/>
</dbReference>
<comment type="caution">
    <text evidence="1">The sequence shown here is derived from an EMBL/GenBank/DDBJ whole genome shotgun (WGS) entry which is preliminary data.</text>
</comment>
<sequence>MDAAHCGTTSRGRLLQRWKEERAVRRQLLGNQAQRAPFRPPSRNPSPFPAILGHSTASSSIRKGTTATCTPSWSLQARGSALPTTAGSKLFVPRQTTKDATRVTRSTTVRRGLDLSSPAKDAGLATASGATAAVSGATAAVSGATAAVSGAARKMAAPEKPRRLAFKENPSFAPAGFQFRGLRPLKPVVALQPWNG</sequence>
<accession>A0AC60P634</accession>
<gene>
    <name evidence="1" type="ORF">HPB47_008069</name>
</gene>
<keyword evidence="2" id="KW-1185">Reference proteome</keyword>
<reference evidence="1 2" key="1">
    <citation type="journal article" date="2020" name="Cell">
        <title>Large-Scale Comparative Analyses of Tick Genomes Elucidate Their Genetic Diversity and Vector Capacities.</title>
        <authorList>
            <consortium name="Tick Genome and Microbiome Consortium (TIGMIC)"/>
            <person name="Jia N."/>
            <person name="Wang J."/>
            <person name="Shi W."/>
            <person name="Du L."/>
            <person name="Sun Y."/>
            <person name="Zhan W."/>
            <person name="Jiang J.F."/>
            <person name="Wang Q."/>
            <person name="Zhang B."/>
            <person name="Ji P."/>
            <person name="Bell-Sakyi L."/>
            <person name="Cui X.M."/>
            <person name="Yuan T.T."/>
            <person name="Jiang B.G."/>
            <person name="Yang W.F."/>
            <person name="Lam T.T."/>
            <person name="Chang Q.C."/>
            <person name="Ding S.J."/>
            <person name="Wang X.J."/>
            <person name="Zhu J.G."/>
            <person name="Ruan X.D."/>
            <person name="Zhao L."/>
            <person name="Wei J.T."/>
            <person name="Ye R.Z."/>
            <person name="Que T.C."/>
            <person name="Du C.H."/>
            <person name="Zhou Y.H."/>
            <person name="Cheng J.X."/>
            <person name="Dai P.F."/>
            <person name="Guo W.B."/>
            <person name="Han X.H."/>
            <person name="Huang E.J."/>
            <person name="Li L.F."/>
            <person name="Wei W."/>
            <person name="Gao Y.C."/>
            <person name="Liu J.Z."/>
            <person name="Shao H.Z."/>
            <person name="Wang X."/>
            <person name="Wang C.C."/>
            <person name="Yang T.C."/>
            <person name="Huo Q.B."/>
            <person name="Li W."/>
            <person name="Chen H.Y."/>
            <person name="Chen S.E."/>
            <person name="Zhou L.G."/>
            <person name="Ni X.B."/>
            <person name="Tian J.H."/>
            <person name="Sheng Y."/>
            <person name="Liu T."/>
            <person name="Pan Y.S."/>
            <person name="Xia L.Y."/>
            <person name="Li J."/>
            <person name="Zhao F."/>
            <person name="Cao W.C."/>
        </authorList>
    </citation>
    <scope>NUCLEOTIDE SEQUENCE [LARGE SCALE GENOMIC DNA]</scope>
    <source>
        <strain evidence="1">Iper-2018</strain>
    </source>
</reference>
<protein>
    <submittedName>
        <fullName evidence="1">Uncharacterized protein</fullName>
    </submittedName>
</protein>
<evidence type="ECO:0000313" key="2">
    <source>
        <dbReference type="Proteomes" id="UP000805193"/>
    </source>
</evidence>
<proteinExistence type="predicted"/>
<name>A0AC60P634_IXOPE</name>
<dbReference type="Proteomes" id="UP000805193">
    <property type="component" value="Unassembled WGS sequence"/>
</dbReference>
<evidence type="ECO:0000313" key="1">
    <source>
        <dbReference type="EMBL" id="KAG0414786.1"/>
    </source>
</evidence>
<organism evidence="1 2">
    <name type="scientific">Ixodes persulcatus</name>
    <name type="common">Taiga tick</name>
    <dbReference type="NCBI Taxonomy" id="34615"/>
    <lineage>
        <taxon>Eukaryota</taxon>
        <taxon>Metazoa</taxon>
        <taxon>Ecdysozoa</taxon>
        <taxon>Arthropoda</taxon>
        <taxon>Chelicerata</taxon>
        <taxon>Arachnida</taxon>
        <taxon>Acari</taxon>
        <taxon>Parasitiformes</taxon>
        <taxon>Ixodida</taxon>
        <taxon>Ixodoidea</taxon>
        <taxon>Ixodidae</taxon>
        <taxon>Ixodinae</taxon>
        <taxon>Ixodes</taxon>
    </lineage>
</organism>